<proteinExistence type="inferred from homology"/>
<dbReference type="InterPro" id="IPR036249">
    <property type="entry name" value="Thioredoxin-like_sf"/>
</dbReference>
<comment type="similarity">
    <text evidence="2">Belongs to the GST superfamily.</text>
</comment>
<feature type="domain" description="GST N-terminal" evidence="19">
    <location>
        <begin position="223"/>
        <end position="274"/>
    </location>
</feature>
<dbReference type="EMBL" id="JADAQX010000555">
    <property type="protein sequence ID" value="KAF8819912.1"/>
    <property type="molecule type" value="Genomic_DNA"/>
</dbReference>
<keyword evidence="12" id="KW-0472">Membrane</keyword>
<evidence type="ECO:0000256" key="15">
    <source>
        <dbReference type="ARBA" id="ARBA00023930"/>
    </source>
</evidence>
<dbReference type="EC" id="5.3.99.3" evidence="3"/>
<evidence type="ECO:0000256" key="17">
    <source>
        <dbReference type="ARBA" id="ARBA00031041"/>
    </source>
</evidence>
<dbReference type="Pfam" id="PF13417">
    <property type="entry name" value="GST_N_3"/>
    <property type="match status" value="1"/>
</dbReference>
<evidence type="ECO:0000256" key="2">
    <source>
        <dbReference type="ARBA" id="ARBA00007409"/>
    </source>
</evidence>
<dbReference type="SUPFAM" id="SSF47616">
    <property type="entry name" value="GST C-terminal domain-like"/>
    <property type="match status" value="1"/>
</dbReference>
<dbReference type="SFLD" id="SFLDG01203">
    <property type="entry name" value="Prostaglandin_E_synthase_like1"/>
    <property type="match status" value="1"/>
</dbReference>
<evidence type="ECO:0000256" key="16">
    <source>
        <dbReference type="ARBA" id="ARBA00023931"/>
    </source>
</evidence>
<keyword evidence="5" id="KW-0644">Prostaglandin metabolism</keyword>
<evidence type="ECO:0000256" key="4">
    <source>
        <dbReference type="ARBA" id="ARBA00019474"/>
    </source>
</evidence>
<keyword evidence="8" id="KW-0812">Transmembrane</keyword>
<evidence type="ECO:0000256" key="6">
    <source>
        <dbReference type="ARBA" id="ARBA00022516"/>
    </source>
</evidence>
<comment type="catalytic activity">
    <reaction evidence="15">
        <text>prostaglandin H2 = (12S)-hydroxy-(5Z,8E,10E)-heptadecatrienoate + malonaldehyde</text>
        <dbReference type="Rhea" id="RHEA:48644"/>
        <dbReference type="ChEBI" id="CHEBI:57405"/>
        <dbReference type="ChEBI" id="CHEBI:90694"/>
        <dbReference type="ChEBI" id="CHEBI:566274"/>
    </reaction>
    <physiologicalReaction direction="left-to-right" evidence="15">
        <dbReference type="Rhea" id="RHEA:48645"/>
    </physiologicalReaction>
</comment>
<protein>
    <recommendedName>
        <fullName evidence="4">Prostaglandin E synthase 2</fullName>
        <ecNumber evidence="3">5.3.99.3</ecNumber>
    </recommendedName>
    <alternativeName>
        <fullName evidence="17">Microsomal prostaglandin E synthase 2</fullName>
    </alternativeName>
</protein>
<dbReference type="CDD" id="cd03197">
    <property type="entry name" value="GST_C_mPGES2"/>
    <property type="match status" value="1"/>
</dbReference>
<comment type="catalytic activity">
    <reaction evidence="16">
        <text>prostaglandin H2 = prostaglandin E2</text>
        <dbReference type="Rhea" id="RHEA:12893"/>
        <dbReference type="ChEBI" id="CHEBI:57405"/>
        <dbReference type="ChEBI" id="CHEBI:606564"/>
        <dbReference type="EC" id="5.3.99.3"/>
    </reaction>
    <physiologicalReaction direction="left-to-right" evidence="16">
        <dbReference type="Rhea" id="RHEA:12894"/>
    </physiologicalReaction>
</comment>
<dbReference type="InterPro" id="IPR034334">
    <property type="entry name" value="PGES2"/>
</dbReference>
<dbReference type="Gene3D" id="3.40.30.10">
    <property type="entry name" value="Glutaredoxin"/>
    <property type="match status" value="1"/>
</dbReference>
<organism evidence="20 21">
    <name type="scientific">Cardiosporidium cionae</name>
    <dbReference type="NCBI Taxonomy" id="476202"/>
    <lineage>
        <taxon>Eukaryota</taxon>
        <taxon>Sar</taxon>
        <taxon>Alveolata</taxon>
        <taxon>Apicomplexa</taxon>
        <taxon>Aconoidasida</taxon>
        <taxon>Nephromycida</taxon>
        <taxon>Cardiosporidium</taxon>
    </lineage>
</organism>
<evidence type="ECO:0000256" key="9">
    <source>
        <dbReference type="ARBA" id="ARBA00022832"/>
    </source>
</evidence>
<evidence type="ECO:0000256" key="10">
    <source>
        <dbReference type="ARBA" id="ARBA00022989"/>
    </source>
</evidence>
<reference evidence="20 21" key="1">
    <citation type="journal article" date="2020" name="bioRxiv">
        <title>Metabolic contributions of an alphaproteobacterial endosymbiont in the apicomplexan Cardiosporidium cionae.</title>
        <authorList>
            <person name="Hunter E.S."/>
            <person name="Paight C.J."/>
            <person name="Lane C.E."/>
        </authorList>
    </citation>
    <scope>NUCLEOTIDE SEQUENCE [LARGE SCALE GENOMIC DNA]</scope>
    <source>
        <strain evidence="20">ESH_2018</strain>
    </source>
</reference>
<comment type="subcellular location">
    <subcellularLocation>
        <location evidence="18">Endomembrane system</location>
        <topology evidence="18">Single-pass membrane protein</topology>
    </subcellularLocation>
</comment>
<dbReference type="PANTHER" id="PTHR12782:SF5">
    <property type="entry name" value="PROSTAGLANDIN E SYNTHASE 2"/>
    <property type="match status" value="1"/>
</dbReference>
<dbReference type="SFLD" id="SFLDG01182">
    <property type="entry name" value="Prostaglandin_E_synthase_like"/>
    <property type="match status" value="1"/>
</dbReference>
<keyword evidence="9" id="KW-0276">Fatty acid metabolism</keyword>
<dbReference type="InterPro" id="IPR034335">
    <property type="entry name" value="PGES2_C"/>
</dbReference>
<dbReference type="PANTHER" id="PTHR12782">
    <property type="entry name" value="MICROSOMAL PROSTAGLANDIN E SYNTHASE-2"/>
    <property type="match status" value="1"/>
</dbReference>
<evidence type="ECO:0000256" key="14">
    <source>
        <dbReference type="ARBA" id="ARBA00023235"/>
    </source>
</evidence>
<evidence type="ECO:0000259" key="19">
    <source>
        <dbReference type="Pfam" id="PF13417"/>
    </source>
</evidence>
<comment type="pathway">
    <text evidence="1">Lipid metabolism; prostaglandin biosynthesis.</text>
</comment>
<sequence length="481" mass="53927">MMTHYVSLPFRSTVLLAVGASSSMSWVYSMMHRSTGSCVASDSTELYRSSSQLGRWKCEDIMENDNSPFSSTLKEKEHAFNFSTQSDVCSKDGSKSFSGVKSFASSLNGIFRLGVGEGKIAQQHPIDAGGLLTELFLNRRLIHSTAYCQTNQAIPVSSGSSISSFPKASTDLLSELPPYPADLNASAKKVPYNMELLEKIRASPNTEPLIPKELDLRQTRNTLYQYDSCPFCRKVRCCLDLYKIPYQVVEVHPIFKKEVKFSPDYKKVPLLVIQSAHSDRSSNAPSCEEISKDASAIILKDSKIIVHSLMKHEGSILTDSKAQDIELAWIKWTDTWLVQLIVMNIYRTLSESATTFAYLLTHPSFSFYEKYLGVSMGTFIMWLVSYKKRKQYAVTNEREDLYNALNLFVDAVGAKKFHGGEKPNACDIAVFGILRSIHGFQCEEDVFKGSNIGTWYEHMQDVVGPSSQSRDININKTKVQA</sequence>
<dbReference type="Proteomes" id="UP000823046">
    <property type="component" value="Unassembled WGS sequence"/>
</dbReference>
<keyword evidence="10" id="KW-1133">Transmembrane helix</keyword>
<comment type="caution">
    <text evidence="20">The sequence shown here is derived from an EMBL/GenBank/DDBJ whole genome shotgun (WGS) entry which is preliminary data.</text>
</comment>
<keyword evidence="7" id="KW-0643">Prostaglandin biosynthesis</keyword>
<gene>
    <name evidence="20" type="ORF">IE077_003810</name>
</gene>
<evidence type="ECO:0000256" key="5">
    <source>
        <dbReference type="ARBA" id="ARBA00022501"/>
    </source>
</evidence>
<keyword evidence="21" id="KW-1185">Reference proteome</keyword>
<evidence type="ECO:0000256" key="8">
    <source>
        <dbReference type="ARBA" id="ARBA00022692"/>
    </source>
</evidence>
<dbReference type="InterPro" id="IPR040079">
    <property type="entry name" value="Glutathione_S-Trfase"/>
</dbReference>
<keyword evidence="14" id="KW-0413">Isomerase</keyword>
<dbReference type="SUPFAM" id="SSF52833">
    <property type="entry name" value="Thioredoxin-like"/>
    <property type="match status" value="1"/>
</dbReference>
<evidence type="ECO:0000256" key="12">
    <source>
        <dbReference type="ARBA" id="ARBA00023136"/>
    </source>
</evidence>
<evidence type="ECO:0000256" key="7">
    <source>
        <dbReference type="ARBA" id="ARBA00022585"/>
    </source>
</evidence>
<accession>A0ABQ7J7E6</accession>
<dbReference type="InterPro" id="IPR036282">
    <property type="entry name" value="Glutathione-S-Trfase_C_sf"/>
</dbReference>
<keyword evidence="6" id="KW-0444">Lipid biosynthesis</keyword>
<keyword evidence="13" id="KW-0275">Fatty acid biosynthesis</keyword>
<keyword evidence="11" id="KW-0443">Lipid metabolism</keyword>
<dbReference type="Gene3D" id="1.20.1050.10">
    <property type="match status" value="1"/>
</dbReference>
<dbReference type="SFLD" id="SFLDS00019">
    <property type="entry name" value="Glutathione_Transferase_(cytos"/>
    <property type="match status" value="1"/>
</dbReference>
<evidence type="ECO:0000256" key="13">
    <source>
        <dbReference type="ARBA" id="ARBA00023160"/>
    </source>
</evidence>
<name>A0ABQ7J7E6_9APIC</name>
<evidence type="ECO:0000313" key="20">
    <source>
        <dbReference type="EMBL" id="KAF8819912.1"/>
    </source>
</evidence>
<dbReference type="InterPro" id="IPR004045">
    <property type="entry name" value="Glutathione_S-Trfase_N"/>
</dbReference>
<dbReference type="PROSITE" id="PS51354">
    <property type="entry name" value="GLUTAREDOXIN_2"/>
    <property type="match status" value="1"/>
</dbReference>
<evidence type="ECO:0000256" key="1">
    <source>
        <dbReference type="ARBA" id="ARBA00004702"/>
    </source>
</evidence>
<evidence type="ECO:0000256" key="3">
    <source>
        <dbReference type="ARBA" id="ARBA00012203"/>
    </source>
</evidence>
<evidence type="ECO:0000256" key="11">
    <source>
        <dbReference type="ARBA" id="ARBA00023098"/>
    </source>
</evidence>
<evidence type="ECO:0000313" key="21">
    <source>
        <dbReference type="Proteomes" id="UP000823046"/>
    </source>
</evidence>
<evidence type="ECO:0000256" key="18">
    <source>
        <dbReference type="ARBA" id="ARBA00037847"/>
    </source>
</evidence>